<dbReference type="SUPFAM" id="SSF49562">
    <property type="entry name" value="C2 domain (Calcium/lipid-binding domain, CaLB)"/>
    <property type="match status" value="1"/>
</dbReference>
<comment type="subcellular location">
    <subcellularLocation>
        <location evidence="2">Nucleus</location>
    </subcellularLocation>
</comment>
<dbReference type="InterPro" id="IPR036020">
    <property type="entry name" value="WW_dom_sf"/>
</dbReference>
<evidence type="ECO:0000256" key="1">
    <source>
        <dbReference type="ARBA" id="ARBA00000885"/>
    </source>
</evidence>
<dbReference type="PIRSF" id="PIRSF001569">
    <property type="entry name" value="E3_ub_ligase_SMURF1"/>
    <property type="match status" value="1"/>
</dbReference>
<dbReference type="FunFam" id="2.60.40.150:FF:000092">
    <property type="entry name" value="E3 ubiquitin-protein ligase"/>
    <property type="match status" value="1"/>
</dbReference>
<dbReference type="InterPro" id="IPR000569">
    <property type="entry name" value="HECT_dom"/>
</dbReference>
<dbReference type="GO" id="GO:0070534">
    <property type="term" value="P:protein K63-linked ubiquitination"/>
    <property type="evidence" value="ECO:0007669"/>
    <property type="project" value="TreeGrafter"/>
</dbReference>
<comment type="caution">
    <text evidence="10">Lacks conserved residue(s) required for the propagation of feature annotation.</text>
</comment>
<evidence type="ECO:0000259" key="12">
    <source>
        <dbReference type="PROSITE" id="PS50020"/>
    </source>
</evidence>
<dbReference type="SUPFAM" id="SSF56204">
    <property type="entry name" value="Hect, E3 ligase catalytic domain"/>
    <property type="match status" value="1"/>
</dbReference>
<dbReference type="Pfam" id="PF00632">
    <property type="entry name" value="HECT"/>
    <property type="match status" value="1"/>
</dbReference>
<dbReference type="Gene3D" id="3.30.2410.10">
    <property type="entry name" value="Hect, E3 ligase catalytic domain"/>
    <property type="match status" value="2"/>
</dbReference>
<feature type="domain" description="HECT" evidence="13">
    <location>
        <begin position="358"/>
        <end position="669"/>
    </location>
</feature>
<dbReference type="SMART" id="SM00119">
    <property type="entry name" value="HECTc"/>
    <property type="match status" value="1"/>
</dbReference>
<evidence type="ECO:0000256" key="4">
    <source>
        <dbReference type="ARBA" id="ARBA00012485"/>
    </source>
</evidence>
<keyword evidence="8" id="KW-0832">Ubl conjugation</keyword>
<dbReference type="FunFam" id="3.30.2160.10:FF:000003">
    <property type="entry name" value="E3 ubiquitin-protein ligase"/>
    <property type="match status" value="1"/>
</dbReference>
<reference evidence="14" key="2">
    <citation type="submission" date="2025-09" db="UniProtKB">
        <authorList>
            <consortium name="Ensembl"/>
        </authorList>
    </citation>
    <scope>IDENTIFICATION</scope>
</reference>
<dbReference type="InterPro" id="IPR035983">
    <property type="entry name" value="Hect_E3_ubiquitin_ligase"/>
</dbReference>
<feature type="domain" description="WW" evidence="12">
    <location>
        <begin position="278"/>
        <end position="311"/>
    </location>
</feature>
<dbReference type="PROSITE" id="PS50020">
    <property type="entry name" value="WW_DOMAIN_2"/>
    <property type="match status" value="4"/>
</dbReference>
<dbReference type="PANTHER" id="PTHR11254">
    <property type="entry name" value="HECT DOMAIN UBIQUITIN-PROTEIN LIGASE"/>
    <property type="match status" value="1"/>
</dbReference>
<dbReference type="GO" id="GO:0061630">
    <property type="term" value="F:ubiquitin protein ligase activity"/>
    <property type="evidence" value="ECO:0007669"/>
    <property type="project" value="UniProtKB-EC"/>
</dbReference>
<comment type="catalytic activity">
    <reaction evidence="1">
        <text>S-ubiquitinyl-[E2 ubiquitin-conjugating enzyme]-L-cysteine + [acceptor protein]-L-lysine = [E2 ubiquitin-conjugating enzyme]-L-cysteine + N(6)-ubiquitinyl-[acceptor protein]-L-lysine.</text>
        <dbReference type="EC" id="2.3.2.26"/>
    </reaction>
</comment>
<evidence type="ECO:0000256" key="8">
    <source>
        <dbReference type="ARBA" id="ARBA00022843"/>
    </source>
</evidence>
<dbReference type="FunFam" id="3.90.1750.10:FF:000079">
    <property type="entry name" value="E3 ubiquitin-protein ligase"/>
    <property type="match status" value="1"/>
</dbReference>
<sequence>SPYVEVAVDGQSKKTEKCNNTHNPKWKQSLTVILTPFSKLIFRVWSHQTLKADILLGMATLEISETLKSNDMKLSEVVHTLQLCSDRDHTDVVGDLSVCLDGMQVDPETFTSAERDHGEGHVILKGIVHLNNQITWEQRVDQNGRMYFVDHIEKRTTWDRPDSLPSGWERRVDPMGRVYFVDHITRTTTWQRPTQESVRNYEEWQHQRSQLQGAMQQFNQRFIFGQIAAANKEFDPLGPLPHGWEKRTDTNGRVYFVHHTTRMTQWEDPRTQGLLNDKPLPEGWEMRFTVDGIPYFVDHNRRTTTYIDPRTGKSSLENGPQITYVRDFKAKVQYFRFWCQVCTLHTLNPSFKFMMSFHPQDLRRRLWIIFPGEEGLDYGGVAREWFFLLSHEVLNPMYCLFEYAGKDNYCLQINPASYINPDHLKYFKFIGRFIAMALFHGKFIDTGFSLPFYKRILNKPLALKDLESIDPEFYNSLIWIKDNNLEECGLEMYFSVDKEILGEVTTHELKPDGGNVLVTEENKEEYIRLVAEWRLSRGVEEQTQAFFEGFNEVLPQQYLQYFDAKELEVMLCGMQEIDLVDWQRHTIYRHYARSSKQILWFWQFVKEMDNEKRMRLLQFVTGTCRLPMGGFADLMGTFNRLDLPPYKSYEQLKEKLMFAIEETEGFGQE</sequence>
<dbReference type="FunFam" id="2.20.70.10:FF:000005">
    <property type="entry name" value="E3 ubiquitin-protein ligase"/>
    <property type="match status" value="1"/>
</dbReference>
<dbReference type="PROSITE" id="PS50004">
    <property type="entry name" value="C2"/>
    <property type="match status" value="1"/>
</dbReference>
<dbReference type="FunFam" id="2.20.70.10:FF:000009">
    <property type="entry name" value="E3 ubiquitin-protein ligase"/>
    <property type="match status" value="1"/>
</dbReference>
<dbReference type="GO" id="GO:0035519">
    <property type="term" value="P:protein K29-linked ubiquitination"/>
    <property type="evidence" value="ECO:0007669"/>
    <property type="project" value="TreeGrafter"/>
</dbReference>
<feature type="domain" description="WW" evidence="12">
    <location>
        <begin position="162"/>
        <end position="195"/>
    </location>
</feature>
<dbReference type="Gene3D" id="3.90.1750.10">
    <property type="entry name" value="Hect, E3 ligase catalytic domains"/>
    <property type="match status" value="1"/>
</dbReference>
<dbReference type="GeneTree" id="ENSGT00940000157014"/>
<dbReference type="GO" id="GO:0005634">
    <property type="term" value="C:nucleus"/>
    <property type="evidence" value="ECO:0007669"/>
    <property type="project" value="UniProtKB-SubCell"/>
</dbReference>
<dbReference type="SUPFAM" id="SSF51045">
    <property type="entry name" value="WW domain"/>
    <property type="match status" value="4"/>
</dbReference>
<dbReference type="Gene3D" id="3.30.2160.10">
    <property type="entry name" value="Hect, E3 ligase catalytic domain"/>
    <property type="match status" value="1"/>
</dbReference>
<dbReference type="Proteomes" id="UP000694557">
    <property type="component" value="Unassembled WGS sequence"/>
</dbReference>
<keyword evidence="7 10" id="KW-0833">Ubl conjugation pathway</keyword>
<dbReference type="PANTHER" id="PTHR11254:SF66">
    <property type="entry name" value="E3 UBIQUITIN-PROTEIN LIGASE ITCHY HOMOLOG"/>
    <property type="match status" value="1"/>
</dbReference>
<dbReference type="Pfam" id="PF00397">
    <property type="entry name" value="WW"/>
    <property type="match status" value="4"/>
</dbReference>
<accession>A0A8C7CGP8</accession>
<dbReference type="AlphaFoldDB" id="A0A8C7CGP8"/>
<evidence type="ECO:0000256" key="6">
    <source>
        <dbReference type="ARBA" id="ARBA00022737"/>
    </source>
</evidence>
<dbReference type="Gene3D" id="2.20.70.10">
    <property type="match status" value="3"/>
</dbReference>
<dbReference type="EC" id="2.3.2.26" evidence="4"/>
<feature type="domain" description="WW" evidence="12">
    <location>
        <begin position="136"/>
        <end position="163"/>
    </location>
</feature>
<comment type="pathway">
    <text evidence="3">Protein modification; protein ubiquitination.</text>
</comment>
<dbReference type="GO" id="GO:0005737">
    <property type="term" value="C:cytoplasm"/>
    <property type="evidence" value="ECO:0007669"/>
    <property type="project" value="UniProtKB-ARBA"/>
</dbReference>
<dbReference type="PROSITE" id="PS50237">
    <property type="entry name" value="HECT"/>
    <property type="match status" value="1"/>
</dbReference>
<evidence type="ECO:0000256" key="2">
    <source>
        <dbReference type="ARBA" id="ARBA00004123"/>
    </source>
</evidence>
<dbReference type="GO" id="GO:0070936">
    <property type="term" value="P:protein K48-linked ubiquitination"/>
    <property type="evidence" value="ECO:0007669"/>
    <property type="project" value="TreeGrafter"/>
</dbReference>
<dbReference type="InterPro" id="IPR000008">
    <property type="entry name" value="C2_dom"/>
</dbReference>
<evidence type="ECO:0000313" key="15">
    <source>
        <dbReference type="Proteomes" id="UP000694557"/>
    </source>
</evidence>
<feature type="domain" description="WW" evidence="12">
    <location>
        <begin position="238"/>
        <end position="271"/>
    </location>
</feature>
<evidence type="ECO:0000256" key="7">
    <source>
        <dbReference type="ARBA" id="ARBA00022786"/>
    </source>
</evidence>
<dbReference type="FunFam" id="2.20.70.10:FF:000063">
    <property type="entry name" value="E3 ubiquitin-protein ligase NEDD4"/>
    <property type="match status" value="1"/>
</dbReference>
<dbReference type="InterPro" id="IPR024928">
    <property type="entry name" value="E3_ub_ligase_SMURF1"/>
</dbReference>
<dbReference type="CDD" id="cd00201">
    <property type="entry name" value="WW"/>
    <property type="match status" value="4"/>
</dbReference>
<keyword evidence="9" id="KW-0539">Nucleus</keyword>
<evidence type="ECO:0000256" key="5">
    <source>
        <dbReference type="ARBA" id="ARBA00022679"/>
    </source>
</evidence>
<dbReference type="PROSITE" id="PS01159">
    <property type="entry name" value="WW_DOMAIN_1"/>
    <property type="match status" value="4"/>
</dbReference>
<dbReference type="Ensembl" id="ENSOKIT00005006773.1">
    <property type="protein sequence ID" value="ENSOKIP00005006347.1"/>
    <property type="gene ID" value="ENSOKIG00005002526.1"/>
</dbReference>
<dbReference type="InterPro" id="IPR050409">
    <property type="entry name" value="E3_ubiq-protein_ligase"/>
</dbReference>
<dbReference type="Pfam" id="PF00168">
    <property type="entry name" value="C2"/>
    <property type="match status" value="1"/>
</dbReference>
<dbReference type="UniPathway" id="UPA00143"/>
<name>A0A8C7CGP8_ONCKI</name>
<evidence type="ECO:0000256" key="3">
    <source>
        <dbReference type="ARBA" id="ARBA00004906"/>
    </source>
</evidence>
<proteinExistence type="predicted"/>
<organism evidence="14 15">
    <name type="scientific">Oncorhynchus kisutch</name>
    <name type="common">Coho salmon</name>
    <name type="synonym">Salmo kisutch</name>
    <dbReference type="NCBI Taxonomy" id="8019"/>
    <lineage>
        <taxon>Eukaryota</taxon>
        <taxon>Metazoa</taxon>
        <taxon>Chordata</taxon>
        <taxon>Craniata</taxon>
        <taxon>Vertebrata</taxon>
        <taxon>Euteleostomi</taxon>
        <taxon>Actinopterygii</taxon>
        <taxon>Neopterygii</taxon>
        <taxon>Teleostei</taxon>
        <taxon>Protacanthopterygii</taxon>
        <taxon>Salmoniformes</taxon>
        <taxon>Salmonidae</taxon>
        <taxon>Salmoninae</taxon>
        <taxon>Oncorhynchus</taxon>
    </lineage>
</organism>
<keyword evidence="15" id="KW-1185">Reference proteome</keyword>
<dbReference type="CDD" id="cd00078">
    <property type="entry name" value="HECTc"/>
    <property type="match status" value="1"/>
</dbReference>
<protein>
    <recommendedName>
        <fullName evidence="4">HECT-type E3 ubiquitin transferase</fullName>
        <ecNumber evidence="4">2.3.2.26</ecNumber>
    </recommendedName>
</protein>
<reference evidence="14" key="1">
    <citation type="submission" date="2025-08" db="UniProtKB">
        <authorList>
            <consortium name="Ensembl"/>
        </authorList>
    </citation>
    <scope>IDENTIFICATION</scope>
</reference>
<dbReference type="Gene3D" id="2.60.40.150">
    <property type="entry name" value="C2 domain"/>
    <property type="match status" value="1"/>
</dbReference>
<keyword evidence="6" id="KW-0677">Repeat</keyword>
<dbReference type="SMART" id="SM00456">
    <property type="entry name" value="WW"/>
    <property type="match status" value="4"/>
</dbReference>
<gene>
    <name evidence="14" type="primary">LOC109891334</name>
</gene>
<evidence type="ECO:0000313" key="14">
    <source>
        <dbReference type="Ensembl" id="ENSOKIP00005006347.1"/>
    </source>
</evidence>
<keyword evidence="5" id="KW-0808">Transferase</keyword>
<evidence type="ECO:0000259" key="13">
    <source>
        <dbReference type="PROSITE" id="PS50237"/>
    </source>
</evidence>
<evidence type="ECO:0000259" key="11">
    <source>
        <dbReference type="PROSITE" id="PS50004"/>
    </source>
</evidence>
<dbReference type="InterPro" id="IPR035892">
    <property type="entry name" value="C2_domain_sf"/>
</dbReference>
<evidence type="ECO:0000256" key="9">
    <source>
        <dbReference type="ARBA" id="ARBA00023242"/>
    </source>
</evidence>
<dbReference type="InterPro" id="IPR001202">
    <property type="entry name" value="WW_dom"/>
</dbReference>
<feature type="domain" description="C2" evidence="11">
    <location>
        <begin position="1"/>
        <end position="76"/>
    </location>
</feature>
<dbReference type="GO" id="GO:0043161">
    <property type="term" value="P:proteasome-mediated ubiquitin-dependent protein catabolic process"/>
    <property type="evidence" value="ECO:0007669"/>
    <property type="project" value="TreeGrafter"/>
</dbReference>
<evidence type="ECO:0000256" key="10">
    <source>
        <dbReference type="PROSITE-ProRule" id="PRU00104"/>
    </source>
</evidence>
<dbReference type="CDD" id="cd04021">
    <property type="entry name" value="C2_E3_ubiquitin_ligase"/>
    <property type="match status" value="1"/>
</dbReference>